<organism evidence="1 2">
    <name type="scientific">Diphasiastrum complanatum</name>
    <name type="common">Issler's clubmoss</name>
    <name type="synonym">Lycopodium complanatum</name>
    <dbReference type="NCBI Taxonomy" id="34168"/>
    <lineage>
        <taxon>Eukaryota</taxon>
        <taxon>Viridiplantae</taxon>
        <taxon>Streptophyta</taxon>
        <taxon>Embryophyta</taxon>
        <taxon>Tracheophyta</taxon>
        <taxon>Lycopodiopsida</taxon>
        <taxon>Lycopodiales</taxon>
        <taxon>Lycopodiaceae</taxon>
        <taxon>Lycopodioideae</taxon>
        <taxon>Diphasiastrum</taxon>
    </lineage>
</organism>
<comment type="caution">
    <text evidence="1">The sequence shown here is derived from an EMBL/GenBank/DDBJ whole genome shotgun (WGS) entry which is preliminary data.</text>
</comment>
<evidence type="ECO:0000313" key="2">
    <source>
        <dbReference type="Proteomes" id="UP001162992"/>
    </source>
</evidence>
<proteinExistence type="predicted"/>
<protein>
    <submittedName>
        <fullName evidence="1">Uncharacterized protein</fullName>
    </submittedName>
</protein>
<evidence type="ECO:0000313" key="1">
    <source>
        <dbReference type="EMBL" id="KAJ7547651.1"/>
    </source>
</evidence>
<name>A0ACC2D090_DIPCM</name>
<accession>A0ACC2D090</accession>
<dbReference type="Proteomes" id="UP001162992">
    <property type="component" value="Chromosome 8"/>
</dbReference>
<reference evidence="2" key="1">
    <citation type="journal article" date="2024" name="Proc. Natl. Acad. Sci. U.S.A.">
        <title>Extraordinary preservation of gene collinearity over three hundred million years revealed in homosporous lycophytes.</title>
        <authorList>
            <person name="Li C."/>
            <person name="Wickell D."/>
            <person name="Kuo L.Y."/>
            <person name="Chen X."/>
            <person name="Nie B."/>
            <person name="Liao X."/>
            <person name="Peng D."/>
            <person name="Ji J."/>
            <person name="Jenkins J."/>
            <person name="Williams M."/>
            <person name="Shu S."/>
            <person name="Plott C."/>
            <person name="Barry K."/>
            <person name="Rajasekar S."/>
            <person name="Grimwood J."/>
            <person name="Han X."/>
            <person name="Sun S."/>
            <person name="Hou Z."/>
            <person name="He W."/>
            <person name="Dai G."/>
            <person name="Sun C."/>
            <person name="Schmutz J."/>
            <person name="Leebens-Mack J.H."/>
            <person name="Li F.W."/>
            <person name="Wang L."/>
        </authorList>
    </citation>
    <scope>NUCLEOTIDE SEQUENCE [LARGE SCALE GENOMIC DNA]</scope>
    <source>
        <strain evidence="2">cv. PW_Plant_1</strain>
    </source>
</reference>
<sequence>MGIVRRSPSFLLEKAMCHTKRGLEDVPHVKSGEFLDHHESEHSTDGSQLSFQMQTMPSLSHSSSELHLSDVVPLLENSVMSNESSWPPHFFTKNSWSTGPSDYWQAGHKSPLDEDTLLAPTFESLSSSCLLEPQLDLSLSQFCEPHHPDLKDEYSFMRQRPWHEAQISPGEFLREMPFCESSSIHSEDSIPTTKNSQEPYYIQVPNALNPGTSTCTIDLLKLQHRLEEERAATFDTFIFDITRKLQSGLEGRLEQGLLDGSTGLPAIINASGHGHSLGYDDIFSFPNQNSQSFVDTIDTPLRHTSRDHPYLMPHFNNSDSNGCGSKSQLQCQDVFATSMSRTLKNSLDTGDGGNSCMNFLRNAPLLSQKVDMGELHNQWGYGIKDTRSNFAIKDSAVENGGKYNAENQSSYKEWQENSSLSCKSTVFSGTGQKEEPRRRSLQIGSEHPESANKRIRLEKNSSSWTSLKSFACTKPEASSGIITKSSTGSKSTSGHALNTNLTPRARQGSANDPQSIAARHRRERISERLKTLQELVPNGTKVDLVTMLEKAINYVKFLQLQVKVLTTDEYWPNSDKLKAPPAPDASENSSELVGALEASENSEKTPEAANISSETQISHDKPAS</sequence>
<gene>
    <name evidence="1" type="ORF">O6H91_08G096600</name>
</gene>
<keyword evidence="2" id="KW-1185">Reference proteome</keyword>
<dbReference type="EMBL" id="CM055099">
    <property type="protein sequence ID" value="KAJ7547651.1"/>
    <property type="molecule type" value="Genomic_DNA"/>
</dbReference>